<evidence type="ECO:0000259" key="1">
    <source>
        <dbReference type="PROSITE" id="PS51664"/>
    </source>
</evidence>
<sequence length="516" mass="55476">MNHLPADMPEAALRYIDALPLGRYVGFPMTPLDATGVPAWKVGLFLDAAHGLPGAMPSGYGYGTTDGQAIIGALAEIAEMICPTLRLRDEPHRLASYDALVREFGRGGVADPLALGLPAGSPVDRATTLAWTRAVRARTGEPVWVPLDVAACDFFELPDNYQPFTTLITNGLGAGPDVDWAVGHGLLECLQRDGNGLVFRALDRGVAIDLAGADVGPEARALLERLDALGITVLPKFATDEFGLTNLYVVGYDRDAPRVPIMLSACGEACDPDPRRALHKALLEFCSARVRKTYGHGPLAEALAVAPPGYVDDFVRTALPSLELEESRALRAMMDWTDMGAEELKRALAGSVFSVGSHRPFSSLPGADLPASPAPSDTRSRGRLARERLEAEGFDVLYVDCSPRDGSIGVVKVIVPGLEVETMSYYRIGERNTRKLLLADSPLIVFGEPGETRRPVRLSPEAFERLAPLTGGRQPLFDTAAADRIVGPLYPLYREPEAHHVAFRLQQRAAAATPGT</sequence>
<reference evidence="2 3" key="1">
    <citation type="submission" date="2018-09" db="EMBL/GenBank/DDBJ databases">
        <authorList>
            <person name="Grouzdev D.S."/>
            <person name="Krutkina M.S."/>
        </authorList>
    </citation>
    <scope>NUCLEOTIDE SEQUENCE [LARGE SCALE GENOMIC DNA]</scope>
    <source>
        <strain evidence="2 3">RmlP001</strain>
    </source>
</reference>
<evidence type="ECO:0000313" key="2">
    <source>
        <dbReference type="EMBL" id="RYB06426.1"/>
    </source>
</evidence>
<gene>
    <name evidence="2" type="ORF">D3272_06690</name>
</gene>
<dbReference type="PROSITE" id="PS51664">
    <property type="entry name" value="YCAO"/>
    <property type="match status" value="1"/>
</dbReference>
<evidence type="ECO:0000313" key="3">
    <source>
        <dbReference type="Proteomes" id="UP000289411"/>
    </source>
</evidence>
<dbReference type="PANTHER" id="PTHR37809">
    <property type="entry name" value="RIBOSOMAL PROTEIN S12 METHYLTHIOTRANSFERASE ACCESSORY FACTOR YCAO"/>
    <property type="match status" value="1"/>
</dbReference>
<keyword evidence="3" id="KW-1185">Reference proteome</keyword>
<comment type="caution">
    <text evidence="2">The sequence shown here is derived from an EMBL/GenBank/DDBJ whole genome shotgun (WGS) entry which is preliminary data.</text>
</comment>
<accession>A0A4Q2RFE8</accession>
<dbReference type="AlphaFoldDB" id="A0A4Q2RFE8"/>
<proteinExistence type="predicted"/>
<dbReference type="PANTHER" id="PTHR37809:SF1">
    <property type="entry name" value="RIBOSOMAL PROTEIN S12 METHYLTHIOTRANSFERASE ACCESSORY FACTOR YCAO"/>
    <property type="match status" value="1"/>
</dbReference>
<dbReference type="Pfam" id="PF02624">
    <property type="entry name" value="YcaO"/>
    <property type="match status" value="1"/>
</dbReference>
<feature type="domain" description="YcaO" evidence="1">
    <location>
        <begin position="61"/>
        <end position="462"/>
    </location>
</feature>
<dbReference type="Gene3D" id="3.30.1330.230">
    <property type="match status" value="1"/>
</dbReference>
<name>A0A4Q2RFE8_9HYPH</name>
<dbReference type="InterPro" id="IPR003776">
    <property type="entry name" value="YcaO-like_dom"/>
</dbReference>
<dbReference type="Proteomes" id="UP000289411">
    <property type="component" value="Unassembled WGS sequence"/>
</dbReference>
<dbReference type="RefSeq" id="WP_129218361.1">
    <property type="nucleotide sequence ID" value="NZ_QYBC01000004.1"/>
</dbReference>
<dbReference type="OrthoDB" id="2379922at2"/>
<protein>
    <recommendedName>
        <fullName evidence="1">YcaO domain-containing protein</fullName>
    </recommendedName>
</protein>
<reference evidence="2 3" key="2">
    <citation type="submission" date="2019-02" db="EMBL/GenBank/DDBJ databases">
        <title>'Lichenibacterium ramalinii' gen. nov. sp. nov., 'Lichenibacterium minor' gen. nov. sp. nov.</title>
        <authorList>
            <person name="Pankratov T."/>
        </authorList>
    </citation>
    <scope>NUCLEOTIDE SEQUENCE [LARGE SCALE GENOMIC DNA]</scope>
    <source>
        <strain evidence="2 3">RmlP001</strain>
    </source>
</reference>
<dbReference type="EMBL" id="QYBC01000004">
    <property type="protein sequence ID" value="RYB06426.1"/>
    <property type="molecule type" value="Genomic_DNA"/>
</dbReference>
<organism evidence="2 3">
    <name type="scientific">Lichenibacterium ramalinae</name>
    <dbReference type="NCBI Taxonomy" id="2316527"/>
    <lineage>
        <taxon>Bacteria</taxon>
        <taxon>Pseudomonadati</taxon>
        <taxon>Pseudomonadota</taxon>
        <taxon>Alphaproteobacteria</taxon>
        <taxon>Hyphomicrobiales</taxon>
        <taxon>Lichenihabitantaceae</taxon>
        <taxon>Lichenibacterium</taxon>
    </lineage>
</organism>